<dbReference type="SMART" id="SM00382">
    <property type="entry name" value="AAA"/>
    <property type="match status" value="1"/>
</dbReference>
<keyword evidence="5" id="KW-0804">Transcription</keyword>
<name>A0A9X4AXS2_9BACT</name>
<keyword evidence="4" id="KW-0238">DNA-binding</keyword>
<dbReference type="InterPro" id="IPR008984">
    <property type="entry name" value="SMAD_FHA_dom_sf"/>
</dbReference>
<dbReference type="Proteomes" id="UP001151081">
    <property type="component" value="Unassembled WGS sequence"/>
</dbReference>
<evidence type="ECO:0000259" key="8">
    <source>
        <dbReference type="PROSITE" id="PS50045"/>
    </source>
</evidence>
<reference evidence="9 10" key="1">
    <citation type="submission" date="2021-04" db="EMBL/GenBank/DDBJ databases">
        <title>Genome analysis of Polyangium sp.</title>
        <authorList>
            <person name="Li Y."/>
            <person name="Wang J."/>
        </authorList>
    </citation>
    <scope>NUCLEOTIDE SEQUENCE [LARGE SCALE GENOMIC DNA]</scope>
    <source>
        <strain evidence="9 10">SDU14</strain>
    </source>
</reference>
<dbReference type="CDD" id="cd00009">
    <property type="entry name" value="AAA"/>
    <property type="match status" value="1"/>
</dbReference>
<keyword evidence="2" id="KW-0067">ATP-binding</keyword>
<dbReference type="SUPFAM" id="SSF49879">
    <property type="entry name" value="SMAD/FHA domain"/>
    <property type="match status" value="1"/>
</dbReference>
<dbReference type="InterPro" id="IPR003593">
    <property type="entry name" value="AAA+_ATPase"/>
</dbReference>
<evidence type="ECO:0000313" key="10">
    <source>
        <dbReference type="Proteomes" id="UP001151081"/>
    </source>
</evidence>
<keyword evidence="10" id="KW-1185">Reference proteome</keyword>
<dbReference type="SMART" id="SM00240">
    <property type="entry name" value="FHA"/>
    <property type="match status" value="1"/>
</dbReference>
<dbReference type="Pfam" id="PF25601">
    <property type="entry name" value="AAA_lid_14"/>
    <property type="match status" value="1"/>
</dbReference>
<dbReference type="PRINTS" id="PR01590">
    <property type="entry name" value="HTHFIS"/>
</dbReference>
<feature type="compositionally biased region" description="Basic and acidic residues" evidence="6">
    <location>
        <begin position="474"/>
        <end position="491"/>
    </location>
</feature>
<dbReference type="Gene3D" id="2.60.200.20">
    <property type="match status" value="1"/>
</dbReference>
<evidence type="ECO:0000256" key="6">
    <source>
        <dbReference type="SAM" id="MobiDB-lite"/>
    </source>
</evidence>
<feature type="region of interest" description="Disordered" evidence="6">
    <location>
        <begin position="136"/>
        <end position="156"/>
    </location>
</feature>
<dbReference type="InterPro" id="IPR025944">
    <property type="entry name" value="Sigma_54_int_dom_CS"/>
</dbReference>
<evidence type="ECO:0000256" key="3">
    <source>
        <dbReference type="ARBA" id="ARBA00023015"/>
    </source>
</evidence>
<dbReference type="GO" id="GO:0043565">
    <property type="term" value="F:sequence-specific DNA binding"/>
    <property type="evidence" value="ECO:0007669"/>
    <property type="project" value="InterPro"/>
</dbReference>
<sequence length="491" mass="53672">MNIPSIDPVAAAITVRLPEGAVEAVEQVDRKGAGVALVVHHDGRTQFVPLSPGRPIIVGRLEPSHVRIPDASLSRRHARLTLQGGVVRVEDLDSTNGVRIRGECVTRGEVGPGDQLLLGRVVVSVYALAPDDAVARRERGRASPHSRAADGGEDDGPIIASPAMRRLFEAIDKLRRSSISVLLRGETGTGKEILARALHDRSDRRSGPMVSVNCGALPRELVESTLFGHERGSFTGAVQQQKGVFEAAHGGTVFLDELGELPASAQAALLRVLETKRVTRVGSSRETTVDIRLIAATHRDLEVMCDEGTFRLDLLYRLNTMVLTLPPLRERPEEIEPLALRFTRQAAREHEREIRGIDPAVLSALHRYSFPGNVRELRNAIERAVIVAEGNTITLGDLPERVRDGARPASPSPARRAAAPLDDQADLRERVQRYESELIQEALRQAGGNQTEAARRLRMPLRTLVHKLKALGIRRRDAAPGERDAPSKPHP</sequence>
<dbReference type="GO" id="GO:0006355">
    <property type="term" value="P:regulation of DNA-templated transcription"/>
    <property type="evidence" value="ECO:0007669"/>
    <property type="project" value="InterPro"/>
</dbReference>
<dbReference type="InterPro" id="IPR058031">
    <property type="entry name" value="AAA_lid_NorR"/>
</dbReference>
<evidence type="ECO:0000256" key="5">
    <source>
        <dbReference type="ARBA" id="ARBA00023163"/>
    </source>
</evidence>
<proteinExistence type="predicted"/>
<accession>A0A9X4AXS2</accession>
<dbReference type="PROSITE" id="PS00675">
    <property type="entry name" value="SIGMA54_INTERACT_1"/>
    <property type="match status" value="1"/>
</dbReference>
<feature type="region of interest" description="Disordered" evidence="6">
    <location>
        <begin position="398"/>
        <end position="426"/>
    </location>
</feature>
<dbReference type="InterPro" id="IPR002078">
    <property type="entry name" value="Sigma_54_int"/>
</dbReference>
<evidence type="ECO:0000256" key="2">
    <source>
        <dbReference type="ARBA" id="ARBA00022840"/>
    </source>
</evidence>
<dbReference type="Gene3D" id="3.40.50.300">
    <property type="entry name" value="P-loop containing nucleotide triphosphate hydrolases"/>
    <property type="match status" value="1"/>
</dbReference>
<dbReference type="InterPro" id="IPR002197">
    <property type="entry name" value="HTH_Fis"/>
</dbReference>
<organism evidence="9 10">
    <name type="scientific">Polyangium jinanense</name>
    <dbReference type="NCBI Taxonomy" id="2829994"/>
    <lineage>
        <taxon>Bacteria</taxon>
        <taxon>Pseudomonadati</taxon>
        <taxon>Myxococcota</taxon>
        <taxon>Polyangia</taxon>
        <taxon>Polyangiales</taxon>
        <taxon>Polyangiaceae</taxon>
        <taxon>Polyangium</taxon>
    </lineage>
</organism>
<dbReference type="GO" id="GO:0005524">
    <property type="term" value="F:ATP binding"/>
    <property type="evidence" value="ECO:0007669"/>
    <property type="project" value="UniProtKB-KW"/>
</dbReference>
<feature type="compositionally biased region" description="Low complexity" evidence="6">
    <location>
        <begin position="407"/>
        <end position="420"/>
    </location>
</feature>
<evidence type="ECO:0000259" key="7">
    <source>
        <dbReference type="PROSITE" id="PS50006"/>
    </source>
</evidence>
<dbReference type="PANTHER" id="PTHR32071">
    <property type="entry name" value="TRANSCRIPTIONAL REGULATORY PROTEIN"/>
    <property type="match status" value="1"/>
</dbReference>
<feature type="domain" description="Sigma-54 factor interaction" evidence="8">
    <location>
        <begin position="157"/>
        <end position="386"/>
    </location>
</feature>
<feature type="domain" description="FHA" evidence="7">
    <location>
        <begin position="56"/>
        <end position="105"/>
    </location>
</feature>
<dbReference type="PROSITE" id="PS50006">
    <property type="entry name" value="FHA_DOMAIN"/>
    <property type="match status" value="1"/>
</dbReference>
<dbReference type="InterPro" id="IPR000253">
    <property type="entry name" value="FHA_dom"/>
</dbReference>
<dbReference type="Pfam" id="PF02954">
    <property type="entry name" value="HTH_8"/>
    <property type="match status" value="1"/>
</dbReference>
<keyword evidence="1" id="KW-0547">Nucleotide-binding</keyword>
<dbReference type="CDD" id="cd00060">
    <property type="entry name" value="FHA"/>
    <property type="match status" value="1"/>
</dbReference>
<dbReference type="InterPro" id="IPR027417">
    <property type="entry name" value="P-loop_NTPase"/>
</dbReference>
<dbReference type="Gene3D" id="1.10.10.60">
    <property type="entry name" value="Homeodomain-like"/>
    <property type="match status" value="1"/>
</dbReference>
<gene>
    <name evidence="9" type="ORF">KEG57_51075</name>
</gene>
<dbReference type="EMBL" id="JAGTJJ010000088">
    <property type="protein sequence ID" value="MDC3988913.1"/>
    <property type="molecule type" value="Genomic_DNA"/>
</dbReference>
<feature type="region of interest" description="Disordered" evidence="6">
    <location>
        <begin position="472"/>
        <end position="491"/>
    </location>
</feature>
<dbReference type="SUPFAM" id="SSF52540">
    <property type="entry name" value="P-loop containing nucleoside triphosphate hydrolases"/>
    <property type="match status" value="1"/>
</dbReference>
<dbReference type="AlphaFoldDB" id="A0A9X4AXS2"/>
<evidence type="ECO:0000256" key="4">
    <source>
        <dbReference type="ARBA" id="ARBA00023125"/>
    </source>
</evidence>
<dbReference type="Pfam" id="PF00158">
    <property type="entry name" value="Sigma54_activat"/>
    <property type="match status" value="1"/>
</dbReference>
<dbReference type="PROSITE" id="PS00676">
    <property type="entry name" value="SIGMA54_INTERACT_2"/>
    <property type="match status" value="1"/>
</dbReference>
<comment type="caution">
    <text evidence="9">The sequence shown here is derived from an EMBL/GenBank/DDBJ whole genome shotgun (WGS) entry which is preliminary data.</text>
</comment>
<dbReference type="InterPro" id="IPR009057">
    <property type="entry name" value="Homeodomain-like_sf"/>
</dbReference>
<dbReference type="SUPFAM" id="SSF46689">
    <property type="entry name" value="Homeodomain-like"/>
    <property type="match status" value="1"/>
</dbReference>
<dbReference type="InterPro" id="IPR025662">
    <property type="entry name" value="Sigma_54_int_dom_ATP-bd_1"/>
</dbReference>
<evidence type="ECO:0000256" key="1">
    <source>
        <dbReference type="ARBA" id="ARBA00022741"/>
    </source>
</evidence>
<protein>
    <submittedName>
        <fullName evidence="9">Sigma 54-interacting transcriptional regulator</fullName>
    </submittedName>
</protein>
<dbReference type="Gene3D" id="1.10.8.60">
    <property type="match status" value="1"/>
</dbReference>
<dbReference type="InterPro" id="IPR025943">
    <property type="entry name" value="Sigma_54_int_dom_ATP-bd_2"/>
</dbReference>
<dbReference type="FunFam" id="3.40.50.300:FF:000006">
    <property type="entry name" value="DNA-binding transcriptional regulator NtrC"/>
    <property type="match status" value="1"/>
</dbReference>
<dbReference type="Pfam" id="PF00498">
    <property type="entry name" value="FHA"/>
    <property type="match status" value="1"/>
</dbReference>
<evidence type="ECO:0000313" key="9">
    <source>
        <dbReference type="EMBL" id="MDC3988913.1"/>
    </source>
</evidence>
<dbReference type="PROSITE" id="PS50045">
    <property type="entry name" value="SIGMA54_INTERACT_4"/>
    <property type="match status" value="1"/>
</dbReference>
<keyword evidence="3" id="KW-0805">Transcription regulation</keyword>
<dbReference type="RefSeq" id="WP_272425387.1">
    <property type="nucleotide sequence ID" value="NZ_JAGTJJ010000088.1"/>
</dbReference>
<dbReference type="PROSITE" id="PS00688">
    <property type="entry name" value="SIGMA54_INTERACT_3"/>
    <property type="match status" value="1"/>
</dbReference>